<reference evidence="10" key="1">
    <citation type="journal article" date="2019" name="Int. J. Syst. Evol. Microbiol.">
        <title>The Global Catalogue of Microorganisms (GCM) 10K type strain sequencing project: providing services to taxonomists for standard genome sequencing and annotation.</title>
        <authorList>
            <consortium name="The Broad Institute Genomics Platform"/>
            <consortium name="The Broad Institute Genome Sequencing Center for Infectious Disease"/>
            <person name="Wu L."/>
            <person name="Ma J."/>
        </authorList>
    </citation>
    <scope>NUCLEOTIDE SEQUENCE [LARGE SCALE GENOMIC DNA]</scope>
    <source>
        <strain evidence="10">JCM 17938</strain>
    </source>
</reference>
<evidence type="ECO:0000256" key="7">
    <source>
        <dbReference type="ARBA" id="ARBA00022840"/>
    </source>
</evidence>
<keyword evidence="4" id="KW-0808">Transferase</keyword>
<keyword evidence="5" id="KW-0547">Nucleotide-binding</keyword>
<evidence type="ECO:0000313" key="9">
    <source>
        <dbReference type="EMBL" id="GAA4610972.1"/>
    </source>
</evidence>
<dbReference type="InterPro" id="IPR043129">
    <property type="entry name" value="ATPase_NBD"/>
</dbReference>
<evidence type="ECO:0000256" key="5">
    <source>
        <dbReference type="ARBA" id="ARBA00022741"/>
    </source>
</evidence>
<keyword evidence="7" id="KW-0067">ATP-binding</keyword>
<dbReference type="SUPFAM" id="SSF53067">
    <property type="entry name" value="Actin-like ATPase domain"/>
    <property type="match status" value="1"/>
</dbReference>
<evidence type="ECO:0000256" key="3">
    <source>
        <dbReference type="ARBA" id="ARBA00014701"/>
    </source>
</evidence>
<dbReference type="CDD" id="cd24061">
    <property type="entry name" value="ASKHA_NBD_ROK_SgGLK-like"/>
    <property type="match status" value="1"/>
</dbReference>
<evidence type="ECO:0000256" key="1">
    <source>
        <dbReference type="ARBA" id="ARBA00006479"/>
    </source>
</evidence>
<evidence type="ECO:0000256" key="2">
    <source>
        <dbReference type="ARBA" id="ARBA00012323"/>
    </source>
</evidence>
<evidence type="ECO:0000256" key="8">
    <source>
        <dbReference type="ARBA" id="ARBA00032386"/>
    </source>
</evidence>
<dbReference type="Gene3D" id="3.30.420.40">
    <property type="match status" value="2"/>
</dbReference>
<protein>
    <recommendedName>
        <fullName evidence="3">Glucokinase</fullName>
        <ecNumber evidence="2">2.7.1.2</ecNumber>
    </recommendedName>
    <alternativeName>
        <fullName evidence="8">Glucose kinase</fullName>
    </alternativeName>
</protein>
<keyword evidence="10" id="KW-1185">Reference proteome</keyword>
<comment type="caution">
    <text evidence="9">The sequence shown here is derived from an EMBL/GenBank/DDBJ whole genome shotgun (WGS) entry which is preliminary data.</text>
</comment>
<keyword evidence="6" id="KW-0418">Kinase</keyword>
<dbReference type="Pfam" id="PF00480">
    <property type="entry name" value="ROK"/>
    <property type="match status" value="1"/>
</dbReference>
<dbReference type="InterPro" id="IPR049874">
    <property type="entry name" value="ROK_cs"/>
</dbReference>
<dbReference type="InterPro" id="IPR000600">
    <property type="entry name" value="ROK"/>
</dbReference>
<dbReference type="InterPro" id="IPR004654">
    <property type="entry name" value="ROK_glcA"/>
</dbReference>
<sequence length="315" mass="32824">MTLTIGVDVGGTKVAAGVVDDRGRILEKVRRPTPSTSPHETARVIAEVVELLKSRFGEVEAVGLGAAGFVDESRATVLFAPNLAWRDEPIKKKVEGEVGLPVVVENDANAIAWGEAKFGAGRGEDHMILVALGTGIGGGLILNGELYRGRFGIGAEFGHYRVVPDGRRCGCGNRGCWEQYASGNALVAEAREIARVSPALAGRLLELGDGRPEGISGPEITEAAREGDSAALECFRTIARWVGQGLADLAAILDPGAFVIGGGLSEAGDLLLGPTREAFENALTGRGHRAFADIRIAELGPDAGIVGAADLARSR</sequence>
<organism evidence="9 10">
    <name type="scientific">Actinoallomurus liliacearum</name>
    <dbReference type="NCBI Taxonomy" id="1080073"/>
    <lineage>
        <taxon>Bacteria</taxon>
        <taxon>Bacillati</taxon>
        <taxon>Actinomycetota</taxon>
        <taxon>Actinomycetes</taxon>
        <taxon>Streptosporangiales</taxon>
        <taxon>Thermomonosporaceae</taxon>
        <taxon>Actinoallomurus</taxon>
    </lineage>
</organism>
<dbReference type="PROSITE" id="PS01125">
    <property type="entry name" value="ROK"/>
    <property type="match status" value="1"/>
</dbReference>
<evidence type="ECO:0000313" key="10">
    <source>
        <dbReference type="Proteomes" id="UP001500212"/>
    </source>
</evidence>
<comment type="similarity">
    <text evidence="1">Belongs to the ROK (NagC/XylR) family.</text>
</comment>
<dbReference type="PANTHER" id="PTHR18964">
    <property type="entry name" value="ROK (REPRESSOR, ORF, KINASE) FAMILY"/>
    <property type="match status" value="1"/>
</dbReference>
<dbReference type="EMBL" id="BAABHJ010000016">
    <property type="protein sequence ID" value="GAA4610972.1"/>
    <property type="molecule type" value="Genomic_DNA"/>
</dbReference>
<evidence type="ECO:0000256" key="4">
    <source>
        <dbReference type="ARBA" id="ARBA00022679"/>
    </source>
</evidence>
<proteinExistence type="inferred from homology"/>
<accession>A0ABP8TQ39</accession>
<name>A0ABP8TQ39_9ACTN</name>
<dbReference type="NCBIfam" id="TIGR00744">
    <property type="entry name" value="ROK_glcA_fam"/>
    <property type="match status" value="1"/>
</dbReference>
<dbReference type="PANTHER" id="PTHR18964:SF173">
    <property type="entry name" value="GLUCOKINASE"/>
    <property type="match status" value="1"/>
</dbReference>
<evidence type="ECO:0000256" key="6">
    <source>
        <dbReference type="ARBA" id="ARBA00022777"/>
    </source>
</evidence>
<dbReference type="EC" id="2.7.1.2" evidence="2"/>
<dbReference type="Proteomes" id="UP001500212">
    <property type="component" value="Unassembled WGS sequence"/>
</dbReference>
<dbReference type="RefSeq" id="WP_345358028.1">
    <property type="nucleotide sequence ID" value="NZ_BAABHJ010000016.1"/>
</dbReference>
<gene>
    <name evidence="9" type="ORF">GCM10023195_46330</name>
</gene>